<dbReference type="InterPro" id="IPR048274">
    <property type="entry name" value="MC_hydratase"/>
</dbReference>
<dbReference type="SUPFAM" id="SSF54637">
    <property type="entry name" value="Thioesterase/thiol ester dehydrase-isomerase"/>
    <property type="match status" value="1"/>
</dbReference>
<proteinExistence type="predicted"/>
<gene>
    <name evidence="1" type="ORF">ACFP4F_15965</name>
</gene>
<keyword evidence="2" id="KW-1185">Reference proteome</keyword>
<dbReference type="PANTHER" id="PTHR43664">
    <property type="entry name" value="MONOAMINE OXIDASE-RELATED"/>
    <property type="match status" value="1"/>
</dbReference>
<dbReference type="InterPro" id="IPR052342">
    <property type="entry name" value="MCH/BMMD"/>
</dbReference>
<dbReference type="InterPro" id="IPR029069">
    <property type="entry name" value="HotDog_dom_sf"/>
</dbReference>
<reference evidence="2" key="1">
    <citation type="journal article" date="2019" name="Int. J. Syst. Evol. Microbiol.">
        <title>The Global Catalogue of Microorganisms (GCM) 10K type strain sequencing project: providing services to taxonomists for standard genome sequencing and annotation.</title>
        <authorList>
            <consortium name="The Broad Institute Genomics Platform"/>
            <consortium name="The Broad Institute Genome Sequencing Center for Infectious Disease"/>
            <person name="Wu L."/>
            <person name="Ma J."/>
        </authorList>
    </citation>
    <scope>NUCLEOTIDE SEQUENCE [LARGE SCALE GENOMIC DNA]</scope>
    <source>
        <strain evidence="2">CGMCC 1.15180</strain>
    </source>
</reference>
<dbReference type="EMBL" id="JBHSPX010000004">
    <property type="protein sequence ID" value="MFC6064035.1"/>
    <property type="molecule type" value="Genomic_DNA"/>
</dbReference>
<dbReference type="RefSeq" id="WP_031052369.1">
    <property type="nucleotide sequence ID" value="NZ_JBHSPX010000004.1"/>
</dbReference>
<dbReference type="Pfam" id="PF19315">
    <property type="entry name" value="MC_hydratase"/>
    <property type="match status" value="1"/>
</dbReference>
<dbReference type="CDD" id="cd03451">
    <property type="entry name" value="FkbR2"/>
    <property type="match status" value="1"/>
</dbReference>
<accession>A0ABW1MJW1</accession>
<dbReference type="PANTHER" id="PTHR43664:SF1">
    <property type="entry name" value="BETA-METHYLMALYL-COA DEHYDRATASE"/>
    <property type="match status" value="1"/>
</dbReference>
<sequence>MSGPQTDGELYFEDFAVGEVYEHARGKTVTDVDGVLLCNLAMNTASGHFDEESMKDTPFGERIVFGGITAALVIGLTMQDTAEHAVRELTLDRLRFPSPVFHGDTLYAFTQVVSTDDADEDEKGAGVVGLRHWGVNQRDQIVFEAERTVLVKRRPA</sequence>
<evidence type="ECO:0000313" key="2">
    <source>
        <dbReference type="Proteomes" id="UP001596139"/>
    </source>
</evidence>
<name>A0ABW1MJW1_9ACTN</name>
<dbReference type="Gene3D" id="3.10.129.10">
    <property type="entry name" value="Hotdog Thioesterase"/>
    <property type="match status" value="1"/>
</dbReference>
<organism evidence="1 2">
    <name type="scientific">Streptomyces ochraceiscleroticus</name>
    <dbReference type="NCBI Taxonomy" id="47761"/>
    <lineage>
        <taxon>Bacteria</taxon>
        <taxon>Bacillati</taxon>
        <taxon>Actinomycetota</taxon>
        <taxon>Actinomycetes</taxon>
        <taxon>Kitasatosporales</taxon>
        <taxon>Streptomycetaceae</taxon>
        <taxon>Streptomyces</taxon>
    </lineage>
</organism>
<comment type="caution">
    <text evidence="1">The sequence shown here is derived from an EMBL/GenBank/DDBJ whole genome shotgun (WGS) entry which is preliminary data.</text>
</comment>
<evidence type="ECO:0000313" key="1">
    <source>
        <dbReference type="EMBL" id="MFC6064035.1"/>
    </source>
</evidence>
<protein>
    <submittedName>
        <fullName evidence="1">MaoC family dehydratase</fullName>
    </submittedName>
</protein>
<dbReference type="Proteomes" id="UP001596139">
    <property type="component" value="Unassembled WGS sequence"/>
</dbReference>